<keyword evidence="2" id="KW-1185">Reference proteome</keyword>
<dbReference type="EMBL" id="CM047897">
    <property type="protein sequence ID" value="KAJ0113489.1"/>
    <property type="molecule type" value="Genomic_DNA"/>
</dbReference>
<name>A0ACC1CDC1_9ROSI</name>
<proteinExistence type="predicted"/>
<organism evidence="1 2">
    <name type="scientific">Pistacia atlantica</name>
    <dbReference type="NCBI Taxonomy" id="434234"/>
    <lineage>
        <taxon>Eukaryota</taxon>
        <taxon>Viridiplantae</taxon>
        <taxon>Streptophyta</taxon>
        <taxon>Embryophyta</taxon>
        <taxon>Tracheophyta</taxon>
        <taxon>Spermatophyta</taxon>
        <taxon>Magnoliopsida</taxon>
        <taxon>eudicotyledons</taxon>
        <taxon>Gunneridae</taxon>
        <taxon>Pentapetalae</taxon>
        <taxon>rosids</taxon>
        <taxon>malvids</taxon>
        <taxon>Sapindales</taxon>
        <taxon>Anacardiaceae</taxon>
        <taxon>Pistacia</taxon>
    </lineage>
</organism>
<protein>
    <submittedName>
        <fullName evidence="1">Uncharacterized protein</fullName>
    </submittedName>
</protein>
<dbReference type="Proteomes" id="UP001164250">
    <property type="component" value="Chromosome 1"/>
</dbReference>
<accession>A0ACC1CDC1</accession>
<evidence type="ECO:0000313" key="1">
    <source>
        <dbReference type="EMBL" id="KAJ0113489.1"/>
    </source>
</evidence>
<comment type="caution">
    <text evidence="1">The sequence shown here is derived from an EMBL/GenBank/DDBJ whole genome shotgun (WGS) entry which is preliminary data.</text>
</comment>
<gene>
    <name evidence="1" type="ORF">Patl1_00459</name>
</gene>
<evidence type="ECO:0000313" key="2">
    <source>
        <dbReference type="Proteomes" id="UP001164250"/>
    </source>
</evidence>
<reference evidence="2" key="1">
    <citation type="journal article" date="2023" name="G3 (Bethesda)">
        <title>Genome assembly and association tests identify interacting loci associated with vigor, precocity, and sex in interspecific pistachio rootstocks.</title>
        <authorList>
            <person name="Palmer W."/>
            <person name="Jacygrad E."/>
            <person name="Sagayaradj S."/>
            <person name="Cavanaugh K."/>
            <person name="Han R."/>
            <person name="Bertier L."/>
            <person name="Beede B."/>
            <person name="Kafkas S."/>
            <person name="Golino D."/>
            <person name="Preece J."/>
            <person name="Michelmore R."/>
        </authorList>
    </citation>
    <scope>NUCLEOTIDE SEQUENCE [LARGE SCALE GENOMIC DNA]</scope>
</reference>
<sequence>MSSVNREQHEVVQSGEVEDFARRLNSDWPERMQEILSLGQEIRPQHYSVNGNGRRNAIISLHGENQIGSRNDITPDWPHGWNNFDQMLMQVV</sequence>